<dbReference type="CDD" id="cd03784">
    <property type="entry name" value="GT1_Gtf-like"/>
    <property type="match status" value="1"/>
</dbReference>
<dbReference type="OrthoDB" id="5835829at2759"/>
<dbReference type="EMBL" id="CAMXCT020006673">
    <property type="protein sequence ID" value="CAL1171448.1"/>
    <property type="molecule type" value="Genomic_DNA"/>
</dbReference>
<evidence type="ECO:0000313" key="4">
    <source>
        <dbReference type="EMBL" id="CAL4805385.1"/>
    </source>
</evidence>
<evidence type="ECO:0000256" key="1">
    <source>
        <dbReference type="ARBA" id="ARBA00022679"/>
    </source>
</evidence>
<dbReference type="Proteomes" id="UP001152797">
    <property type="component" value="Unassembled WGS sequence"/>
</dbReference>
<comment type="caution">
    <text evidence="2">The sequence shown here is derived from an EMBL/GenBank/DDBJ whole genome shotgun (WGS) entry which is preliminary data.</text>
</comment>
<dbReference type="SUPFAM" id="SSF53756">
    <property type="entry name" value="UDP-Glycosyltransferase/glycogen phosphorylase"/>
    <property type="match status" value="1"/>
</dbReference>
<dbReference type="EMBL" id="CAMXCT030006673">
    <property type="protein sequence ID" value="CAL4805385.1"/>
    <property type="molecule type" value="Genomic_DNA"/>
</dbReference>
<name>A0A9P1GNI7_9DINO</name>
<dbReference type="InterPro" id="IPR002213">
    <property type="entry name" value="UDP_glucos_trans"/>
</dbReference>
<organism evidence="2">
    <name type="scientific">Cladocopium goreaui</name>
    <dbReference type="NCBI Taxonomy" id="2562237"/>
    <lineage>
        <taxon>Eukaryota</taxon>
        <taxon>Sar</taxon>
        <taxon>Alveolata</taxon>
        <taxon>Dinophyceae</taxon>
        <taxon>Suessiales</taxon>
        <taxon>Symbiodiniaceae</taxon>
        <taxon>Cladocopium</taxon>
    </lineage>
</organism>
<keyword evidence="1" id="KW-0808">Transferase</keyword>
<dbReference type="Pfam" id="PF00201">
    <property type="entry name" value="UDPGT"/>
    <property type="match status" value="1"/>
</dbReference>
<evidence type="ECO:0000313" key="3">
    <source>
        <dbReference type="EMBL" id="CAL1171448.1"/>
    </source>
</evidence>
<reference evidence="3" key="2">
    <citation type="submission" date="2024-04" db="EMBL/GenBank/DDBJ databases">
        <authorList>
            <person name="Chen Y."/>
            <person name="Shah S."/>
            <person name="Dougan E. K."/>
            <person name="Thang M."/>
            <person name="Chan C."/>
        </authorList>
    </citation>
    <scope>NUCLEOTIDE SEQUENCE [LARGE SCALE GENOMIC DNA]</scope>
</reference>
<protein>
    <submittedName>
        <fullName evidence="4">Uncharacterized protein YbeQ</fullName>
    </submittedName>
</protein>
<dbReference type="InterPro" id="IPR050426">
    <property type="entry name" value="Glycosyltransferase_28"/>
</dbReference>
<dbReference type="PANTHER" id="PTHR48050:SF13">
    <property type="entry name" value="STEROL 3-BETA-GLUCOSYLTRANSFERASE UGT80A2"/>
    <property type="match status" value="1"/>
</dbReference>
<reference evidence="2" key="1">
    <citation type="submission" date="2022-10" db="EMBL/GenBank/DDBJ databases">
        <authorList>
            <person name="Chen Y."/>
            <person name="Dougan E. K."/>
            <person name="Chan C."/>
            <person name="Rhodes N."/>
            <person name="Thang M."/>
        </authorList>
    </citation>
    <scope>NUCLEOTIDE SEQUENCE</scope>
</reference>
<evidence type="ECO:0000313" key="2">
    <source>
        <dbReference type="EMBL" id="CAI4018073.1"/>
    </source>
</evidence>
<evidence type="ECO:0000313" key="5">
    <source>
        <dbReference type="Proteomes" id="UP001152797"/>
    </source>
</evidence>
<dbReference type="AlphaFoldDB" id="A0A9P1GNI7"/>
<dbReference type="Gene3D" id="3.40.50.2000">
    <property type="entry name" value="Glycogen Phosphorylase B"/>
    <property type="match status" value="2"/>
</dbReference>
<dbReference type="EMBL" id="CAMXCT010006673">
    <property type="protein sequence ID" value="CAI4018073.1"/>
    <property type="molecule type" value="Genomic_DNA"/>
</dbReference>
<dbReference type="GO" id="GO:0008194">
    <property type="term" value="F:UDP-glycosyltransferase activity"/>
    <property type="evidence" value="ECO:0007669"/>
    <property type="project" value="InterPro"/>
</dbReference>
<keyword evidence="5" id="KW-1185">Reference proteome</keyword>
<sequence>MTEEMLEHYLHPDAPAEEFEFPLCTLAVAAWILPDFISELRAMQPAPGVIVYDPFLPHGLVAAHVLGIPAVSTVTHPGPGTMPHPPQLIEEWERHAVVRRARREIIQQYDFDVFAQGTLMEFYSPDLNLVTTIPEFFAPPRLSPQLKRFGNFPFHCVGPLVNTKLKRVAHAALDSAEAPVPWDVIDQAIAQSKRLVFLSMGTVATGNQWSGSFGPLAAHNGIQNCTGKDFLQRVWRIAFEALADEEDLLVLMVVGPKADAMDALPEAPSNFIIRQTVPQLDVLKRCRAFITHGGNNSIHEALAFAVPMAVIPMFGDQPYNSDAIASLRCGFSFRYPLQTLSAERLRKAVRGLLMEPSYHCAAMQMSQKLCCASGAKGAVEAILRTTSQCHLAGA</sequence>
<accession>A0A9P1GNI7</accession>
<dbReference type="PANTHER" id="PTHR48050">
    <property type="entry name" value="STEROL 3-BETA-GLUCOSYLTRANSFERASE"/>
    <property type="match status" value="1"/>
</dbReference>
<proteinExistence type="predicted"/>
<gene>
    <name evidence="2" type="ORF">C1SCF055_LOCUS42670</name>
</gene>